<sequence>MLHLDTPLALAVRTLFDRALPLLKSRPPGTVKIYVFGGCALHILTNARGSADVDAEVKASEKLLRDEIRAVYTAPEDYEQNGLDLSVVFNQQFNNSLCPLHEDYEDRAIPLADHQASPMQVFIAHPIDLAISKLGRFTQRDQEDIHLLIGAGNLDLAEFDSLAREAIDYYPCDKGTVTSCLRLVLDEAREKKS</sequence>
<dbReference type="EMBL" id="CP039371">
    <property type="protein sequence ID" value="QCI10217.1"/>
    <property type="molecule type" value="Genomic_DNA"/>
</dbReference>
<evidence type="ECO:0000313" key="3">
    <source>
        <dbReference type="Proteomes" id="UP000298551"/>
    </source>
</evidence>
<evidence type="ECO:0000259" key="1">
    <source>
        <dbReference type="Pfam" id="PF19502"/>
    </source>
</evidence>
<reference evidence="3" key="1">
    <citation type="submission" date="2019-04" db="EMBL/GenBank/DDBJ databases">
        <title>Genome sequence of Pseudomonas putida 1290, an auxin catabolizing strain.</title>
        <authorList>
            <person name="Laird T.S."/>
            <person name="Leveau J.H.J."/>
        </authorList>
    </citation>
    <scope>NUCLEOTIDE SEQUENCE [LARGE SCALE GENOMIC DNA]</scope>
    <source>
        <strain evidence="3">1290</strain>
    </source>
</reference>
<dbReference type="AlphaFoldDB" id="A0A4D6X2V9"/>
<proteinExistence type="predicted"/>
<protein>
    <recommendedName>
        <fullName evidence="1">DUF6036 domain-containing protein</fullName>
    </recommendedName>
</protein>
<dbReference type="RefSeq" id="WP_136912505.1">
    <property type="nucleotide sequence ID" value="NZ_CP039371.1"/>
</dbReference>
<name>A0A4D6X2V9_PSEPU</name>
<gene>
    <name evidence="2" type="ORF">E6B08_01700</name>
</gene>
<organism evidence="2 3">
    <name type="scientific">Pseudomonas putida</name>
    <name type="common">Arthrobacter siderocapsulatus</name>
    <dbReference type="NCBI Taxonomy" id="303"/>
    <lineage>
        <taxon>Bacteria</taxon>
        <taxon>Pseudomonadati</taxon>
        <taxon>Pseudomonadota</taxon>
        <taxon>Gammaproteobacteria</taxon>
        <taxon>Pseudomonadales</taxon>
        <taxon>Pseudomonadaceae</taxon>
        <taxon>Pseudomonas</taxon>
    </lineage>
</organism>
<dbReference type="OrthoDB" id="5865827at2"/>
<dbReference type="Proteomes" id="UP000298551">
    <property type="component" value="Chromosome"/>
</dbReference>
<dbReference type="InterPro" id="IPR045792">
    <property type="entry name" value="DUF6036"/>
</dbReference>
<evidence type="ECO:0000313" key="2">
    <source>
        <dbReference type="EMBL" id="QCI10217.1"/>
    </source>
</evidence>
<feature type="domain" description="DUF6036" evidence="1">
    <location>
        <begin position="31"/>
        <end position="168"/>
    </location>
</feature>
<dbReference type="Pfam" id="PF19502">
    <property type="entry name" value="DUF6036"/>
    <property type="match status" value="1"/>
</dbReference>
<accession>A0A4D6X2V9</accession>